<comment type="caution">
    <text evidence="1">The sequence shown here is derived from an EMBL/GenBank/DDBJ whole genome shotgun (WGS) entry which is preliminary data.</text>
</comment>
<dbReference type="Gene3D" id="3.90.320.10">
    <property type="match status" value="1"/>
</dbReference>
<dbReference type="InterPro" id="IPR011604">
    <property type="entry name" value="PDDEXK-like_dom_sf"/>
</dbReference>
<evidence type="ECO:0000313" key="2">
    <source>
        <dbReference type="Proteomes" id="UP000177954"/>
    </source>
</evidence>
<name>A0A1G2H2X9_9BACT</name>
<dbReference type="EMBL" id="MHNZ01000007">
    <property type="protein sequence ID" value="OGZ56825.1"/>
    <property type="molecule type" value="Genomic_DNA"/>
</dbReference>
<dbReference type="Proteomes" id="UP000177954">
    <property type="component" value="Unassembled WGS sequence"/>
</dbReference>
<evidence type="ECO:0000313" key="1">
    <source>
        <dbReference type="EMBL" id="OGZ56825.1"/>
    </source>
</evidence>
<evidence type="ECO:0008006" key="3">
    <source>
        <dbReference type="Google" id="ProtNLM"/>
    </source>
</evidence>
<accession>A0A1G2H2X9</accession>
<organism evidence="1 2">
    <name type="scientific">Candidatus Ryanbacteria bacterium RIFCSPLOWO2_02_FULL_47_14</name>
    <dbReference type="NCBI Taxonomy" id="1802129"/>
    <lineage>
        <taxon>Bacteria</taxon>
        <taxon>Candidatus Ryaniibacteriota</taxon>
    </lineage>
</organism>
<dbReference type="AlphaFoldDB" id="A0A1G2H2X9"/>
<protein>
    <recommendedName>
        <fullName evidence="3">PD-(D/E)XK endonuclease-like domain-containing protein</fullName>
    </recommendedName>
</protein>
<reference evidence="1 2" key="1">
    <citation type="journal article" date="2016" name="Nat. Commun.">
        <title>Thousands of microbial genomes shed light on interconnected biogeochemical processes in an aquifer system.</title>
        <authorList>
            <person name="Anantharaman K."/>
            <person name="Brown C.T."/>
            <person name="Hug L.A."/>
            <person name="Sharon I."/>
            <person name="Castelle C.J."/>
            <person name="Probst A.J."/>
            <person name="Thomas B.C."/>
            <person name="Singh A."/>
            <person name="Wilkins M.J."/>
            <person name="Karaoz U."/>
            <person name="Brodie E.L."/>
            <person name="Williams K.H."/>
            <person name="Hubbard S.S."/>
            <person name="Banfield J.F."/>
        </authorList>
    </citation>
    <scope>NUCLEOTIDE SEQUENCE [LARGE SCALE GENOMIC DNA]</scope>
</reference>
<proteinExistence type="predicted"/>
<dbReference type="STRING" id="1802129.A3J04_03340"/>
<sequence>MRHIDANDFKQKNGYDVDGTWYPRVTKILEVKAKPALEGFFREMGSFEAADVVKNKSAEHGSLVHEMVQRVALGEKPVVSEEIRPAVEAFEVFAKTQGILFHPDFIERRVWSAQKRYAGTMDALAEVGGKFGVLDIKTSTGFYPDYNLQTAAYLQALQEYEIKQALALPREIQTRWILRVDQQKTCTRCASKLREKGGRNKIRNGKSNGTERCPDDAHEWGAMAGEVEIREFPYWFNDIKAFNAAKTLWEWENSYWLRQIGYLS</sequence>
<gene>
    <name evidence="1" type="ORF">A3J04_03340</name>
</gene>